<dbReference type="Proteomes" id="UP000316330">
    <property type="component" value="Unassembled WGS sequence"/>
</dbReference>
<feature type="chain" id="PRO_5039464844" evidence="2">
    <location>
        <begin position="23"/>
        <end position="573"/>
    </location>
</feature>
<dbReference type="PANTHER" id="PTHR43649:SF12">
    <property type="entry name" value="DIACETYLCHITOBIOSE BINDING PROTEIN DASA"/>
    <property type="match status" value="1"/>
</dbReference>
<dbReference type="SUPFAM" id="SSF53850">
    <property type="entry name" value="Periplasmic binding protein-like II"/>
    <property type="match status" value="1"/>
</dbReference>
<dbReference type="InterPro" id="IPR050490">
    <property type="entry name" value="Bact_solute-bd_prot1"/>
</dbReference>
<feature type="region of interest" description="Disordered" evidence="1">
    <location>
        <begin position="29"/>
        <end position="49"/>
    </location>
</feature>
<feature type="compositionally biased region" description="Polar residues" evidence="1">
    <location>
        <begin position="31"/>
        <end position="40"/>
    </location>
</feature>
<dbReference type="RefSeq" id="WP_144698764.1">
    <property type="nucleotide sequence ID" value="NZ_VNJJ01000002.1"/>
</dbReference>
<keyword evidence="4" id="KW-1185">Reference proteome</keyword>
<comment type="caution">
    <text evidence="3">The sequence shown here is derived from an EMBL/GenBank/DDBJ whole genome shotgun (WGS) entry which is preliminary data.</text>
</comment>
<dbReference type="PROSITE" id="PS51257">
    <property type="entry name" value="PROKAR_LIPOPROTEIN"/>
    <property type="match status" value="1"/>
</dbReference>
<dbReference type="Gene3D" id="3.40.190.10">
    <property type="entry name" value="Periplasmic binding protein-like II"/>
    <property type="match status" value="2"/>
</dbReference>
<dbReference type="EMBL" id="VNJJ01000002">
    <property type="protein sequence ID" value="TVY03102.1"/>
    <property type="molecule type" value="Genomic_DNA"/>
</dbReference>
<name>A0A559JT91_9BACL</name>
<feature type="signal peptide" evidence="2">
    <location>
        <begin position="1"/>
        <end position="22"/>
    </location>
</feature>
<evidence type="ECO:0000256" key="2">
    <source>
        <dbReference type="SAM" id="SignalP"/>
    </source>
</evidence>
<evidence type="ECO:0000313" key="4">
    <source>
        <dbReference type="Proteomes" id="UP000316330"/>
    </source>
</evidence>
<dbReference type="Pfam" id="PF01547">
    <property type="entry name" value="SBP_bac_1"/>
    <property type="match status" value="1"/>
</dbReference>
<evidence type="ECO:0000256" key="1">
    <source>
        <dbReference type="SAM" id="MobiDB-lite"/>
    </source>
</evidence>
<keyword evidence="2" id="KW-0732">Signal</keyword>
<organism evidence="3 4">
    <name type="scientific">Cohnella terricola</name>
    <dbReference type="NCBI Taxonomy" id="1289167"/>
    <lineage>
        <taxon>Bacteria</taxon>
        <taxon>Bacillati</taxon>
        <taxon>Bacillota</taxon>
        <taxon>Bacilli</taxon>
        <taxon>Bacillales</taxon>
        <taxon>Paenibacillaceae</taxon>
        <taxon>Cohnella</taxon>
    </lineage>
</organism>
<dbReference type="OrthoDB" id="2495637at2"/>
<proteinExistence type="predicted"/>
<dbReference type="PANTHER" id="PTHR43649">
    <property type="entry name" value="ARABINOSE-BINDING PROTEIN-RELATED"/>
    <property type="match status" value="1"/>
</dbReference>
<reference evidence="3 4" key="1">
    <citation type="submission" date="2019-07" db="EMBL/GenBank/DDBJ databases">
        <authorList>
            <person name="Kim J."/>
        </authorList>
    </citation>
    <scope>NUCLEOTIDE SEQUENCE [LARGE SCALE GENOMIC DNA]</scope>
    <source>
        <strain evidence="3 4">G13</strain>
    </source>
</reference>
<protein>
    <submittedName>
        <fullName evidence="3">Extracellular solute-binding protein</fullName>
    </submittedName>
</protein>
<accession>A0A559JT91</accession>
<dbReference type="InterPro" id="IPR006059">
    <property type="entry name" value="SBP"/>
</dbReference>
<evidence type="ECO:0000313" key="3">
    <source>
        <dbReference type="EMBL" id="TVY03102.1"/>
    </source>
</evidence>
<gene>
    <name evidence="3" type="ORF">FPZ45_04245</name>
</gene>
<dbReference type="AlphaFoldDB" id="A0A559JT91"/>
<sequence length="573" mass="64731">MLKKTKWARMLAIPLIASVVMTGCTTKEENAGNQQNTQQETGKDNTGKPATWIADRKIKGLVFMDADDITEDMNPEILKQIKEKTGIDFEFNLMRAQNSLDGLIAGLAANDLPDFIAFYLNHSGRKEMPIVLKAAREGKFTDLAPFMKDTKVYSKYLQEGYLPLDTNKGVMFRPEFNGAAYFMHMNVSREVGYVTRKSFGGPFIRKDIAEALNVDPRKITTSEQIYELAQKIKAGNFKDYNGKDVSVIGPRYWGGQEVKALYSDLTINVNHTFGRDKEGKIVQEIQTDYPLKRVEFVRKLLKEKLMNPEFYTMDENRATEGILNGSFAIVADMHNYLDFNKDMHYLPIGPLNVGDKPFRMGIDYKTSGGAWAIPTTTKNPEEIVKFADFLASREGKLLWQYGIEGRDYTLDAKGNPIVKKEVFELKDKDPNAAKALGFAGVGNAWGELLGNTDVDRIDDFGEIEYGNAAHPNVDEGPLKLAEYWGWDEKRKNAEMLDTYSPMAFLGEFSKEQEFKAALDNYNESIIRAYYAKSEDEVKKILDQASKQLYAAGLEDYLALLEKKDADPNTKVNL</sequence>